<dbReference type="RefSeq" id="WP_114814478.1">
    <property type="nucleotide sequence ID" value="NZ_CP139965.1"/>
</dbReference>
<dbReference type="InterPro" id="IPR050093">
    <property type="entry name" value="ABC_SmlMolc_Importer"/>
</dbReference>
<evidence type="ECO:0000256" key="1">
    <source>
        <dbReference type="ARBA" id="ARBA00022448"/>
    </source>
</evidence>
<evidence type="ECO:0000256" key="5">
    <source>
        <dbReference type="ARBA" id="ARBA00022840"/>
    </source>
</evidence>
<dbReference type="InterPro" id="IPR003593">
    <property type="entry name" value="AAA+_ATPase"/>
</dbReference>
<keyword evidence="2" id="KW-1003">Cell membrane</keyword>
<dbReference type="Gene3D" id="3.40.50.300">
    <property type="entry name" value="P-loop containing nucleotide triphosphate hydrolases"/>
    <property type="match status" value="1"/>
</dbReference>
<evidence type="ECO:0000256" key="2">
    <source>
        <dbReference type="ARBA" id="ARBA00022475"/>
    </source>
</evidence>
<sequence length="361" mass="39901">MSFLTLQGISKRYGDFTAIEHIDLSVERGEFLSLLGPSGCGKTTTLQMVAGFVSPTTGRITLDGRDITHERPEKRGIGVVFQSYALFPHMTVAGNVGFGLEMRKMKRAQRAERIAEALELVRLRGLDARYPKELSGGQRQRVAIARAIAMQPELLLLDEPMSNLDAKLREEMHIELRAIQKRLGITTILVTHDQVEAMTMSDRIAVMHGGKIAQLSTPFDAYERPATPFASTFLGRTNTLQGEVLRRNPRCAEVEVAGTTLHVPHEGRHVDGAVNVYIRPEKVRLVNGDARAGDGRLLGRIVTRVFVGNQWLLVVETALGRMHVAQPNYGAPPPDEGHEVALAWTDDDLRVLGREDTHGHA</sequence>
<dbReference type="InterPro" id="IPR013611">
    <property type="entry name" value="Transp-assoc_OB_typ2"/>
</dbReference>
<dbReference type="Pfam" id="PF08402">
    <property type="entry name" value="TOBE_2"/>
    <property type="match status" value="1"/>
</dbReference>
<dbReference type="Pfam" id="PF00005">
    <property type="entry name" value="ABC_tran"/>
    <property type="match status" value="1"/>
</dbReference>
<evidence type="ECO:0000256" key="3">
    <source>
        <dbReference type="ARBA" id="ARBA00022519"/>
    </source>
</evidence>
<dbReference type="SUPFAM" id="SSF52540">
    <property type="entry name" value="P-loop containing nucleoside triphosphate hydrolases"/>
    <property type="match status" value="1"/>
</dbReference>
<evidence type="ECO:0000313" key="8">
    <source>
        <dbReference type="Proteomes" id="UP001325479"/>
    </source>
</evidence>
<evidence type="ECO:0000313" key="7">
    <source>
        <dbReference type="EMBL" id="WQD79180.1"/>
    </source>
</evidence>
<dbReference type="InterPro" id="IPR027417">
    <property type="entry name" value="P-loop_NTPase"/>
</dbReference>
<name>A0ABZ0WPJ8_9BURK</name>
<evidence type="ECO:0000259" key="6">
    <source>
        <dbReference type="PROSITE" id="PS50893"/>
    </source>
</evidence>
<dbReference type="GO" id="GO:0005524">
    <property type="term" value="F:ATP binding"/>
    <property type="evidence" value="ECO:0007669"/>
    <property type="project" value="UniProtKB-KW"/>
</dbReference>
<dbReference type="PANTHER" id="PTHR42781">
    <property type="entry name" value="SPERMIDINE/PUTRESCINE IMPORT ATP-BINDING PROTEIN POTA"/>
    <property type="match status" value="1"/>
</dbReference>
<keyword evidence="1" id="KW-0813">Transport</keyword>
<accession>A0ABZ0WPJ8</accession>
<dbReference type="Proteomes" id="UP001325479">
    <property type="component" value="Chromosome"/>
</dbReference>
<dbReference type="PROSITE" id="PS50893">
    <property type="entry name" value="ABC_TRANSPORTER_2"/>
    <property type="match status" value="1"/>
</dbReference>
<protein>
    <submittedName>
        <fullName evidence="7">ABC transporter ATP-binding protein</fullName>
    </submittedName>
</protein>
<gene>
    <name evidence="7" type="ORF">U0042_05605</name>
</gene>
<proteinExistence type="predicted"/>
<dbReference type="SUPFAM" id="SSF50331">
    <property type="entry name" value="MOP-like"/>
    <property type="match status" value="1"/>
</dbReference>
<dbReference type="EMBL" id="CP139965">
    <property type="protein sequence ID" value="WQD79180.1"/>
    <property type="molecule type" value="Genomic_DNA"/>
</dbReference>
<dbReference type="PANTHER" id="PTHR42781:SF4">
    <property type="entry name" value="SPERMIDINE_PUTRESCINE IMPORT ATP-BINDING PROTEIN POTA"/>
    <property type="match status" value="1"/>
</dbReference>
<dbReference type="InterPro" id="IPR003439">
    <property type="entry name" value="ABC_transporter-like_ATP-bd"/>
</dbReference>
<dbReference type="InterPro" id="IPR008995">
    <property type="entry name" value="Mo/tungstate-bd_C_term_dom"/>
</dbReference>
<organism evidence="7 8">
    <name type="scientific">Paraburkholderia kururiensis</name>
    <dbReference type="NCBI Taxonomy" id="984307"/>
    <lineage>
        <taxon>Bacteria</taxon>
        <taxon>Pseudomonadati</taxon>
        <taxon>Pseudomonadota</taxon>
        <taxon>Betaproteobacteria</taxon>
        <taxon>Burkholderiales</taxon>
        <taxon>Burkholderiaceae</taxon>
        <taxon>Paraburkholderia</taxon>
    </lineage>
</organism>
<keyword evidence="8" id="KW-1185">Reference proteome</keyword>
<keyword evidence="4" id="KW-0547">Nucleotide-binding</keyword>
<dbReference type="PROSITE" id="PS00211">
    <property type="entry name" value="ABC_TRANSPORTER_1"/>
    <property type="match status" value="1"/>
</dbReference>
<reference evidence="7 8" key="1">
    <citation type="submission" date="2023-12" db="EMBL/GenBank/DDBJ databases">
        <title>Genome sequencing and assembly of bacterial species from a model synthetic community.</title>
        <authorList>
            <person name="Hogle S.L."/>
        </authorList>
    </citation>
    <scope>NUCLEOTIDE SEQUENCE [LARGE SCALE GENOMIC DNA]</scope>
    <source>
        <strain evidence="7 8">HAMBI 2494</strain>
    </source>
</reference>
<keyword evidence="5 7" id="KW-0067">ATP-binding</keyword>
<dbReference type="SMART" id="SM00382">
    <property type="entry name" value="AAA"/>
    <property type="match status" value="1"/>
</dbReference>
<keyword evidence="3" id="KW-0472">Membrane</keyword>
<dbReference type="InterPro" id="IPR017871">
    <property type="entry name" value="ABC_transporter-like_CS"/>
</dbReference>
<evidence type="ECO:0000256" key="4">
    <source>
        <dbReference type="ARBA" id="ARBA00022741"/>
    </source>
</evidence>
<keyword evidence="3" id="KW-0997">Cell inner membrane</keyword>
<feature type="domain" description="ABC transporter" evidence="6">
    <location>
        <begin position="4"/>
        <end position="234"/>
    </location>
</feature>
<dbReference type="Gene3D" id="2.40.50.100">
    <property type="match status" value="1"/>
</dbReference>